<organism evidence="2 3">
    <name type="scientific">Alkalihalophilus pseudofirmus</name>
    <name type="common">Bacillus pseudofirmus</name>
    <dbReference type="NCBI Taxonomy" id="79885"/>
    <lineage>
        <taxon>Bacteria</taxon>
        <taxon>Bacillati</taxon>
        <taxon>Bacillota</taxon>
        <taxon>Bacilli</taxon>
        <taxon>Bacillales</taxon>
        <taxon>Bacillaceae</taxon>
        <taxon>Alkalihalophilus</taxon>
    </lineage>
</organism>
<protein>
    <submittedName>
        <fullName evidence="2">DUF624 domain-containing protein</fullName>
    </submittedName>
</protein>
<dbReference type="InterPro" id="IPR006938">
    <property type="entry name" value="DUF624"/>
</dbReference>
<feature type="transmembrane region" description="Helical" evidence="1">
    <location>
        <begin position="172"/>
        <end position="193"/>
    </location>
</feature>
<keyword evidence="1" id="KW-0812">Transmembrane</keyword>
<feature type="transmembrane region" description="Helical" evidence="1">
    <location>
        <begin position="20"/>
        <end position="43"/>
    </location>
</feature>
<dbReference type="AlphaFoldDB" id="A0AAJ2KXD4"/>
<feature type="transmembrane region" description="Helical" evidence="1">
    <location>
        <begin position="74"/>
        <end position="97"/>
    </location>
</feature>
<dbReference type="EMBL" id="JAWJAY010000001">
    <property type="protein sequence ID" value="MDV2884875.1"/>
    <property type="molecule type" value="Genomic_DNA"/>
</dbReference>
<evidence type="ECO:0000256" key="1">
    <source>
        <dbReference type="SAM" id="Phobius"/>
    </source>
</evidence>
<comment type="caution">
    <text evidence="2">The sequence shown here is derived from an EMBL/GenBank/DDBJ whole genome shotgun (WGS) entry which is preliminary data.</text>
</comment>
<evidence type="ECO:0000313" key="3">
    <source>
        <dbReference type="Proteomes" id="UP001285636"/>
    </source>
</evidence>
<feature type="transmembrane region" description="Helical" evidence="1">
    <location>
        <begin position="142"/>
        <end position="166"/>
    </location>
</feature>
<proteinExistence type="predicted"/>
<gene>
    <name evidence="2" type="ORF">RYX45_06770</name>
</gene>
<keyword evidence="1" id="KW-0472">Membrane</keyword>
<dbReference type="RefSeq" id="WP_323466317.1">
    <property type="nucleotide sequence ID" value="NZ_CP144224.1"/>
</dbReference>
<dbReference type="Pfam" id="PF04854">
    <property type="entry name" value="DUF624"/>
    <property type="match status" value="1"/>
</dbReference>
<accession>A0AAJ2KXD4</accession>
<evidence type="ECO:0000313" key="2">
    <source>
        <dbReference type="EMBL" id="MDV2884875.1"/>
    </source>
</evidence>
<reference evidence="2" key="1">
    <citation type="submission" date="2023-10" db="EMBL/GenBank/DDBJ databases">
        <title>Screening of Alkalihalophilus pseudofirmusBZ-TG-HK211 and Its Alleviation of Salt Stress on Rapeseed Growth.</title>
        <authorList>
            <person name="Zhao B."/>
            <person name="Guo T."/>
        </authorList>
    </citation>
    <scope>NUCLEOTIDE SEQUENCE</scope>
    <source>
        <strain evidence="2">BZ-TG-HK211</strain>
    </source>
</reference>
<sequence length="199" mass="22951">MGKLIVQITEVVYKFIALNILWLFFFVAGLGLFGFMPATLALFRVIRDWIKGNQFNLFSSYFTYYKAEFIRSNLVGAIFIGLFYIIYVNFSFAGYFYSESTQLFVYLVIAAIAAIVLMTFLNVFSVMAHFEYKTFSYIKASLGLVFAHPLMTLTQLVWLLAYFLIVVNFPRVSFVIGISVFAYVLMNVNYSVFKKYNAV</sequence>
<feature type="transmembrane region" description="Helical" evidence="1">
    <location>
        <begin position="103"/>
        <end position="130"/>
    </location>
</feature>
<keyword evidence="1" id="KW-1133">Transmembrane helix</keyword>
<dbReference type="Proteomes" id="UP001285636">
    <property type="component" value="Unassembled WGS sequence"/>
</dbReference>
<name>A0AAJ2KXD4_ALKPS</name>